<dbReference type="OrthoDB" id="10065929at2759"/>
<dbReference type="Proteomes" id="UP000494256">
    <property type="component" value="Unassembled WGS sequence"/>
</dbReference>
<dbReference type="AlphaFoldDB" id="A0A8S0ZZZ5"/>
<proteinExistence type="predicted"/>
<protein>
    <submittedName>
        <fullName evidence="1">Uncharacterized protein</fullName>
    </submittedName>
</protein>
<sequence>MFKRLPHALSLKDENEDAQRNCYTIKQKKLRWLGHVHRIAKINFPRGNSSCQVHPKLRFKNSVKRDMISFDINFSDCEAIAKARDPW</sequence>
<dbReference type="EMBL" id="CADEBD010000308">
    <property type="protein sequence ID" value="CAB3238944.1"/>
    <property type="molecule type" value="Genomic_DNA"/>
</dbReference>
<accession>A0A8S0ZZZ5</accession>
<evidence type="ECO:0000313" key="2">
    <source>
        <dbReference type="Proteomes" id="UP000494256"/>
    </source>
</evidence>
<name>A0A8S0ZZZ5_ARCPL</name>
<evidence type="ECO:0000313" key="1">
    <source>
        <dbReference type="EMBL" id="CAB3238944.1"/>
    </source>
</evidence>
<comment type="caution">
    <text evidence="1">The sequence shown here is derived from an EMBL/GenBank/DDBJ whole genome shotgun (WGS) entry which is preliminary data.</text>
</comment>
<organism evidence="1 2">
    <name type="scientific">Arctia plantaginis</name>
    <name type="common">Wood tiger moth</name>
    <name type="synonym">Phalaena plantaginis</name>
    <dbReference type="NCBI Taxonomy" id="874455"/>
    <lineage>
        <taxon>Eukaryota</taxon>
        <taxon>Metazoa</taxon>
        <taxon>Ecdysozoa</taxon>
        <taxon>Arthropoda</taxon>
        <taxon>Hexapoda</taxon>
        <taxon>Insecta</taxon>
        <taxon>Pterygota</taxon>
        <taxon>Neoptera</taxon>
        <taxon>Endopterygota</taxon>
        <taxon>Lepidoptera</taxon>
        <taxon>Glossata</taxon>
        <taxon>Ditrysia</taxon>
        <taxon>Noctuoidea</taxon>
        <taxon>Erebidae</taxon>
        <taxon>Arctiinae</taxon>
        <taxon>Arctia</taxon>
    </lineage>
</organism>
<gene>
    <name evidence="1" type="ORF">APLA_LOCUS8411</name>
</gene>
<reference evidence="1 2" key="1">
    <citation type="submission" date="2020-04" db="EMBL/GenBank/DDBJ databases">
        <authorList>
            <person name="Wallbank WR R."/>
            <person name="Pardo Diaz C."/>
            <person name="Kozak K."/>
            <person name="Martin S."/>
            <person name="Jiggins C."/>
            <person name="Moest M."/>
            <person name="Warren A I."/>
            <person name="Byers J.R.P. K."/>
            <person name="Montejo-Kovacevich G."/>
            <person name="Yen C E."/>
        </authorList>
    </citation>
    <scope>NUCLEOTIDE SEQUENCE [LARGE SCALE GENOMIC DNA]</scope>
</reference>